<dbReference type="OrthoDB" id="3267419at2759"/>
<dbReference type="HOGENOM" id="CLU_086728_0_0_1"/>
<dbReference type="EMBL" id="KB445793">
    <property type="protein sequence ID" value="EMD39858.1"/>
    <property type="molecule type" value="Genomic_DNA"/>
</dbReference>
<protein>
    <submittedName>
        <fullName evidence="1">Uncharacterized protein</fullName>
    </submittedName>
</protein>
<dbReference type="PANTHER" id="PTHR31366">
    <property type="entry name" value="UPF0739 PROTEIN C1ORF74"/>
    <property type="match status" value="1"/>
</dbReference>
<dbReference type="PANTHER" id="PTHR31366:SF2">
    <property type="entry name" value="UPF0739 PROTEIN C1ORF74"/>
    <property type="match status" value="1"/>
</dbReference>
<name>M2QRZ4_CERS8</name>
<dbReference type="Proteomes" id="UP000016930">
    <property type="component" value="Unassembled WGS sequence"/>
</dbReference>
<accession>M2QRZ4</accession>
<gene>
    <name evidence="1" type="ORF">CERSUDRAFT_122030</name>
</gene>
<keyword evidence="2" id="KW-1185">Reference proteome</keyword>
<organism evidence="1 2">
    <name type="scientific">Ceriporiopsis subvermispora (strain B)</name>
    <name type="common">White-rot fungus</name>
    <name type="synonym">Gelatoporia subvermispora</name>
    <dbReference type="NCBI Taxonomy" id="914234"/>
    <lineage>
        <taxon>Eukaryota</taxon>
        <taxon>Fungi</taxon>
        <taxon>Dikarya</taxon>
        <taxon>Basidiomycota</taxon>
        <taxon>Agaricomycotina</taxon>
        <taxon>Agaricomycetes</taxon>
        <taxon>Polyporales</taxon>
        <taxon>Gelatoporiaceae</taxon>
        <taxon>Gelatoporia</taxon>
    </lineage>
</organism>
<sequence length="290" mass="32396">MPSSLGDIFAATRCQAQSLPSLSRVTRSKLEQFCVDISLVATSVRTGYLFDAFALPPSRPPTRPENALAALIVALRQEFDVFKNVAVLHEPVSEQMFILNMELVRRRLHELQDEHSPRTSWERRWTHFVTPSANPGLLPSAPRELLGLLQTLSFHSGSSIPPYLTLTPSSPTSMDANTLVPLAAFLLEYPVAYVPSPSSNDTIYLPDVPLDVYEYVISWTDTRQDREHVVLKFSCPNTIGQTVEDLGIERMVDRLTDHFKERLQVAGFLGRATTPARVHMIVCTVGLVLI</sequence>
<evidence type="ECO:0000313" key="1">
    <source>
        <dbReference type="EMBL" id="EMD39858.1"/>
    </source>
</evidence>
<evidence type="ECO:0000313" key="2">
    <source>
        <dbReference type="Proteomes" id="UP000016930"/>
    </source>
</evidence>
<proteinExistence type="predicted"/>
<dbReference type="Pfam" id="PF14953">
    <property type="entry name" value="DUF4504"/>
    <property type="match status" value="1"/>
</dbReference>
<reference evidence="1 2" key="1">
    <citation type="journal article" date="2012" name="Proc. Natl. Acad. Sci. U.S.A.">
        <title>Comparative genomics of Ceriporiopsis subvermispora and Phanerochaete chrysosporium provide insight into selective ligninolysis.</title>
        <authorList>
            <person name="Fernandez-Fueyo E."/>
            <person name="Ruiz-Duenas F.J."/>
            <person name="Ferreira P."/>
            <person name="Floudas D."/>
            <person name="Hibbett D.S."/>
            <person name="Canessa P."/>
            <person name="Larrondo L.F."/>
            <person name="James T.Y."/>
            <person name="Seelenfreund D."/>
            <person name="Lobos S."/>
            <person name="Polanco R."/>
            <person name="Tello M."/>
            <person name="Honda Y."/>
            <person name="Watanabe T."/>
            <person name="Watanabe T."/>
            <person name="Ryu J.S."/>
            <person name="Kubicek C.P."/>
            <person name="Schmoll M."/>
            <person name="Gaskell J."/>
            <person name="Hammel K.E."/>
            <person name="St John F.J."/>
            <person name="Vanden Wymelenberg A."/>
            <person name="Sabat G."/>
            <person name="Splinter BonDurant S."/>
            <person name="Syed K."/>
            <person name="Yadav J.S."/>
            <person name="Doddapaneni H."/>
            <person name="Subramanian V."/>
            <person name="Lavin J.L."/>
            <person name="Oguiza J.A."/>
            <person name="Perez G."/>
            <person name="Pisabarro A.G."/>
            <person name="Ramirez L."/>
            <person name="Santoyo F."/>
            <person name="Master E."/>
            <person name="Coutinho P.M."/>
            <person name="Henrissat B."/>
            <person name="Lombard V."/>
            <person name="Magnuson J.K."/>
            <person name="Kuees U."/>
            <person name="Hori C."/>
            <person name="Igarashi K."/>
            <person name="Samejima M."/>
            <person name="Held B.W."/>
            <person name="Barry K.W."/>
            <person name="LaButti K.M."/>
            <person name="Lapidus A."/>
            <person name="Lindquist E.A."/>
            <person name="Lucas S.M."/>
            <person name="Riley R."/>
            <person name="Salamov A.A."/>
            <person name="Hoffmeister D."/>
            <person name="Schwenk D."/>
            <person name="Hadar Y."/>
            <person name="Yarden O."/>
            <person name="de Vries R.P."/>
            <person name="Wiebenga A."/>
            <person name="Stenlid J."/>
            <person name="Eastwood D."/>
            <person name="Grigoriev I.V."/>
            <person name="Berka R.M."/>
            <person name="Blanchette R.A."/>
            <person name="Kersten P."/>
            <person name="Martinez A.T."/>
            <person name="Vicuna R."/>
            <person name="Cullen D."/>
        </authorList>
    </citation>
    <scope>NUCLEOTIDE SEQUENCE [LARGE SCALE GENOMIC DNA]</scope>
    <source>
        <strain evidence="1 2">B</strain>
    </source>
</reference>
<dbReference type="InterPro" id="IPR027850">
    <property type="entry name" value="DUF4504"/>
</dbReference>
<dbReference type="AlphaFoldDB" id="M2QRZ4"/>